<protein>
    <submittedName>
        <fullName evidence="1">Uncharacterized protein</fullName>
    </submittedName>
</protein>
<evidence type="ECO:0000313" key="2">
    <source>
        <dbReference type="Proteomes" id="UP000232222"/>
    </source>
</evidence>
<accession>A0A2K8NSD7</accession>
<gene>
    <name evidence="1" type="ORF">EFREU_v1c06670</name>
</gene>
<dbReference type="AlphaFoldDB" id="A0A2K8NSD7"/>
<organism evidence="1 2">
    <name type="scientific">Entomoplasma freundtii</name>
    <dbReference type="NCBI Taxonomy" id="74700"/>
    <lineage>
        <taxon>Bacteria</taxon>
        <taxon>Bacillati</taxon>
        <taxon>Mycoplasmatota</taxon>
        <taxon>Mollicutes</taxon>
        <taxon>Entomoplasmatales</taxon>
        <taxon>Entomoplasmataceae</taxon>
        <taxon>Entomoplasma</taxon>
    </lineage>
</organism>
<keyword evidence="2" id="KW-1185">Reference proteome</keyword>
<proteinExistence type="predicted"/>
<reference evidence="1 2" key="1">
    <citation type="submission" date="2017-11" db="EMBL/GenBank/DDBJ databases">
        <title>Genome sequence of Entomoplasma freundtii BARC 318 (ATCC 51999).</title>
        <authorList>
            <person name="Lo W.-S."/>
            <person name="Gasparich G.E."/>
            <person name="Kuo C.-H."/>
        </authorList>
    </citation>
    <scope>NUCLEOTIDE SEQUENCE [LARGE SCALE GENOMIC DNA]</scope>
    <source>
        <strain evidence="1 2">BARC 318</strain>
    </source>
</reference>
<name>A0A2K8NSD7_9MOLU</name>
<dbReference type="RefSeq" id="WP_100609766.1">
    <property type="nucleotide sequence ID" value="NZ_CP024962.1"/>
</dbReference>
<dbReference type="Proteomes" id="UP000232222">
    <property type="component" value="Chromosome"/>
</dbReference>
<dbReference type="EMBL" id="CP024962">
    <property type="protein sequence ID" value="ATZ16687.1"/>
    <property type="molecule type" value="Genomic_DNA"/>
</dbReference>
<evidence type="ECO:0000313" key="1">
    <source>
        <dbReference type="EMBL" id="ATZ16687.1"/>
    </source>
</evidence>
<dbReference type="KEGG" id="efr:EFREU_v1c06670"/>
<sequence>MEEKNLALTNFRALKWIKISLGLSLPTIVATGLTMSFTVNQRQHAKLTTAYPSLSYNFLTGADFDNLSLKINSIKNIYIKNMVSKGLVFYLPNDLFASITSKKITPEVENTLTRKLTDLISGNMRVWGLTSQTQIDPSALEAIPWGQLIKINNSGLTFDNVIIKYQGGDEQIVASGKFLQAKTVDYDLKPIEKFNVETVNYLFENADIINKSLNRSGYFGGLNFYGQKVESGPEKGKWLEAQYVDLNEFNTMAYDWMITSLKSANLIKDDLMANAVTDFQIRGWDEIYVNNPKGVTIEKDRLLLSQDNYFGAHSIVSKIQFSWSKLSREPISFKFTGSYLSNTEWNNY</sequence>